<accession>A0A8K0STG1</accession>
<evidence type="ECO:0000313" key="3">
    <source>
        <dbReference type="EMBL" id="KAH7321300.1"/>
    </source>
</evidence>
<sequence length="542" mass="61494">MRLINTTSLKLESFMGSGENIPPYAILSHTWGDDEVSFQDCAALTFAIQKRYGFTKIRKTCELAYQDGLQYAWVDTCCIDRASSAELTEAINSMYQWYKDAVVCYVWLSDLTSGIDVPIESPQSPLSNCRWFTRGWTLQELLVPRTVRFYDSQWTFRGTKASLCQTIAGITNIRSSVLQEPDNVRLLSVAQRMSWAAKRETTRVEDMAYCLLGIFDVNMPLVYGEGPRAFLRLQEEIAKNVNDLSLFAWRKLPSPQANHGIFATSPRDFLDSGSISLVQDAVFSPEFEVTNKGLRITADLQGHDNRYLMKLNCCHVADGRLERTGIWLMHRGGGVYSRIRGHEWGIVYRGQASKPTSIFLFRSISALRSQELETSHRGAFMLRENFNEHDDVRYRDFPFEVAMLLPKQSWDPQRRMYFTKGTAEFVGCAEFTLRPYVQEATSLPSAAFLLVFGKEAADEEPWVTIATNKHQAHLLMARRDLSKLGQVARASRQHGVSFMNTRGQEAALVSVRLVDELVDGQMVHVIDLSLKRLVDAHGRACS</sequence>
<organism evidence="3 4">
    <name type="scientific">Stachybotrys elegans</name>
    <dbReference type="NCBI Taxonomy" id="80388"/>
    <lineage>
        <taxon>Eukaryota</taxon>
        <taxon>Fungi</taxon>
        <taxon>Dikarya</taxon>
        <taxon>Ascomycota</taxon>
        <taxon>Pezizomycotina</taxon>
        <taxon>Sordariomycetes</taxon>
        <taxon>Hypocreomycetidae</taxon>
        <taxon>Hypocreales</taxon>
        <taxon>Stachybotryaceae</taxon>
        <taxon>Stachybotrys</taxon>
    </lineage>
</organism>
<dbReference type="InterPro" id="IPR010730">
    <property type="entry name" value="HET"/>
</dbReference>
<feature type="domain" description="Heterokaryon incompatibility" evidence="1">
    <location>
        <begin position="24"/>
        <end position="112"/>
    </location>
</feature>
<comment type="caution">
    <text evidence="3">The sequence shown here is derived from an EMBL/GenBank/DDBJ whole genome shotgun (WGS) entry which is preliminary data.</text>
</comment>
<proteinExistence type="predicted"/>
<dbReference type="Pfam" id="PF26640">
    <property type="entry name" value="DUF8212"/>
    <property type="match status" value="1"/>
</dbReference>
<dbReference type="InterPro" id="IPR058525">
    <property type="entry name" value="DUF8212"/>
</dbReference>
<keyword evidence="4" id="KW-1185">Reference proteome</keyword>
<dbReference type="PANTHER" id="PTHR10622">
    <property type="entry name" value="HET DOMAIN-CONTAINING PROTEIN"/>
    <property type="match status" value="1"/>
</dbReference>
<name>A0A8K0STG1_9HYPO</name>
<dbReference type="OrthoDB" id="20872at2759"/>
<dbReference type="Pfam" id="PF06985">
    <property type="entry name" value="HET"/>
    <property type="match status" value="1"/>
</dbReference>
<protein>
    <submittedName>
        <fullName evidence="3">HET domain protein</fullName>
    </submittedName>
</protein>
<evidence type="ECO:0000259" key="1">
    <source>
        <dbReference type="Pfam" id="PF06985"/>
    </source>
</evidence>
<gene>
    <name evidence="3" type="ORF">B0I35DRAFT_429006</name>
</gene>
<evidence type="ECO:0000259" key="2">
    <source>
        <dbReference type="Pfam" id="PF26640"/>
    </source>
</evidence>
<evidence type="ECO:0000313" key="4">
    <source>
        <dbReference type="Proteomes" id="UP000813444"/>
    </source>
</evidence>
<reference evidence="3" key="1">
    <citation type="journal article" date="2021" name="Nat. Commun.">
        <title>Genetic determinants of endophytism in the Arabidopsis root mycobiome.</title>
        <authorList>
            <person name="Mesny F."/>
            <person name="Miyauchi S."/>
            <person name="Thiergart T."/>
            <person name="Pickel B."/>
            <person name="Atanasova L."/>
            <person name="Karlsson M."/>
            <person name="Huettel B."/>
            <person name="Barry K.W."/>
            <person name="Haridas S."/>
            <person name="Chen C."/>
            <person name="Bauer D."/>
            <person name="Andreopoulos W."/>
            <person name="Pangilinan J."/>
            <person name="LaButti K."/>
            <person name="Riley R."/>
            <person name="Lipzen A."/>
            <person name="Clum A."/>
            <person name="Drula E."/>
            <person name="Henrissat B."/>
            <person name="Kohler A."/>
            <person name="Grigoriev I.V."/>
            <person name="Martin F.M."/>
            <person name="Hacquard S."/>
        </authorList>
    </citation>
    <scope>NUCLEOTIDE SEQUENCE</scope>
    <source>
        <strain evidence="3">MPI-CAGE-CH-0235</strain>
    </source>
</reference>
<dbReference type="EMBL" id="JAGPNK010000005">
    <property type="protein sequence ID" value="KAH7321300.1"/>
    <property type="molecule type" value="Genomic_DNA"/>
</dbReference>
<feature type="domain" description="DUF8212" evidence="2">
    <location>
        <begin position="228"/>
        <end position="252"/>
    </location>
</feature>
<dbReference type="PANTHER" id="PTHR10622:SF12">
    <property type="entry name" value="HET DOMAIN-CONTAINING PROTEIN"/>
    <property type="match status" value="1"/>
</dbReference>
<dbReference type="AlphaFoldDB" id="A0A8K0STG1"/>
<dbReference type="Proteomes" id="UP000813444">
    <property type="component" value="Unassembled WGS sequence"/>
</dbReference>